<keyword evidence="3" id="KW-1185">Reference proteome</keyword>
<protein>
    <submittedName>
        <fullName evidence="2">Uncharacterized protein</fullName>
    </submittedName>
</protein>
<sequence length="185" mass="20226">MMALFAVMDAISDSAESASRRQSGNKKQPADTFVPAVLDLVLTTEEDAETGGYHSSEDELEDINASAAKRKLSLAADEEDDSDEELLCPVEFRSSPPEDAYRPWRWHLPPYKLFVLSSEGGSGESRVGRGGSGPGHQGTRGSSNPGSHHSSHRPRPCLDFDKMRRNGHSSWSPWRHGSELTLSCS</sequence>
<evidence type="ECO:0000256" key="1">
    <source>
        <dbReference type="SAM" id="MobiDB-lite"/>
    </source>
</evidence>
<dbReference type="AlphaFoldDB" id="A0A7R9FTY1"/>
<gene>
    <name evidence="2" type="ORF">DSTB1V02_LOCUS14853</name>
</gene>
<dbReference type="EMBL" id="CAJPEV010017556">
    <property type="protein sequence ID" value="CAG0907528.1"/>
    <property type="molecule type" value="Genomic_DNA"/>
</dbReference>
<dbReference type="Proteomes" id="UP000677054">
    <property type="component" value="Unassembled WGS sequence"/>
</dbReference>
<evidence type="ECO:0000313" key="2">
    <source>
        <dbReference type="EMBL" id="CAD7255108.1"/>
    </source>
</evidence>
<proteinExistence type="predicted"/>
<feature type="compositionally biased region" description="Low complexity" evidence="1">
    <location>
        <begin position="139"/>
        <end position="148"/>
    </location>
</feature>
<feature type="region of interest" description="Disordered" evidence="1">
    <location>
        <begin position="45"/>
        <end position="64"/>
    </location>
</feature>
<accession>A0A7R9FTY1</accession>
<feature type="compositionally biased region" description="Gly residues" evidence="1">
    <location>
        <begin position="120"/>
        <end position="138"/>
    </location>
</feature>
<dbReference type="PANTHER" id="PTHR41142:SF1">
    <property type="entry name" value="SI:DKEY-16J16.4"/>
    <property type="match status" value="1"/>
</dbReference>
<dbReference type="PANTHER" id="PTHR41142">
    <property type="entry name" value="SI:DKEY-16J16.4"/>
    <property type="match status" value="1"/>
</dbReference>
<evidence type="ECO:0000313" key="3">
    <source>
        <dbReference type="Proteomes" id="UP000677054"/>
    </source>
</evidence>
<reference evidence="2" key="1">
    <citation type="submission" date="2020-11" db="EMBL/GenBank/DDBJ databases">
        <authorList>
            <person name="Tran Van P."/>
        </authorList>
    </citation>
    <scope>NUCLEOTIDE SEQUENCE</scope>
</reference>
<feature type="region of interest" description="Disordered" evidence="1">
    <location>
        <begin position="120"/>
        <end position="162"/>
    </location>
</feature>
<name>A0A7R9FTY1_9CRUS</name>
<dbReference type="EMBL" id="LR917074">
    <property type="protein sequence ID" value="CAD7255108.1"/>
    <property type="molecule type" value="Genomic_DNA"/>
</dbReference>
<organism evidence="2">
    <name type="scientific">Darwinula stevensoni</name>
    <dbReference type="NCBI Taxonomy" id="69355"/>
    <lineage>
        <taxon>Eukaryota</taxon>
        <taxon>Metazoa</taxon>
        <taxon>Ecdysozoa</taxon>
        <taxon>Arthropoda</taxon>
        <taxon>Crustacea</taxon>
        <taxon>Oligostraca</taxon>
        <taxon>Ostracoda</taxon>
        <taxon>Podocopa</taxon>
        <taxon>Podocopida</taxon>
        <taxon>Darwinulocopina</taxon>
        <taxon>Darwinuloidea</taxon>
        <taxon>Darwinulidae</taxon>
        <taxon>Darwinula</taxon>
    </lineage>
</organism>